<dbReference type="PANTHER" id="PTHR48153">
    <property type="entry name" value="UFM1-SPECIFIC PROTEASE 2"/>
    <property type="match status" value="1"/>
</dbReference>
<dbReference type="FunFam" id="3.90.70.130:FF:000001">
    <property type="entry name" value="Probable Ufm1-specific protease 2"/>
    <property type="match status" value="1"/>
</dbReference>
<dbReference type="EMBL" id="CASHTH010004167">
    <property type="protein sequence ID" value="CAI8054337.1"/>
    <property type="molecule type" value="Genomic_DNA"/>
</dbReference>
<dbReference type="GO" id="GO:0005634">
    <property type="term" value="C:nucleus"/>
    <property type="evidence" value="ECO:0007669"/>
    <property type="project" value="TreeGrafter"/>
</dbReference>
<evidence type="ECO:0000259" key="6">
    <source>
        <dbReference type="Pfam" id="PF07910"/>
    </source>
</evidence>
<dbReference type="SUPFAM" id="SSF54001">
    <property type="entry name" value="Cysteine proteinases"/>
    <property type="match status" value="1"/>
</dbReference>
<evidence type="ECO:0000313" key="7">
    <source>
        <dbReference type="EMBL" id="CAI8054337.1"/>
    </source>
</evidence>
<evidence type="ECO:0000313" key="8">
    <source>
        <dbReference type="Proteomes" id="UP001174909"/>
    </source>
</evidence>
<evidence type="ECO:0000256" key="2">
    <source>
        <dbReference type="ARBA" id="ARBA00022670"/>
    </source>
</evidence>
<dbReference type="AlphaFoldDB" id="A0AA35TWF8"/>
<dbReference type="Gene3D" id="3.90.70.130">
    <property type="match status" value="1"/>
</dbReference>
<keyword evidence="3" id="KW-0833">Ubl conjugation pathway</keyword>
<evidence type="ECO:0000256" key="1">
    <source>
        <dbReference type="ARBA" id="ARBA00008552"/>
    </source>
</evidence>
<comment type="caution">
    <text evidence="7">The sequence shown here is derived from an EMBL/GenBank/DDBJ whole genome shotgun (WGS) entry which is preliminary data.</text>
</comment>
<reference evidence="7" key="1">
    <citation type="submission" date="2023-03" db="EMBL/GenBank/DDBJ databases">
        <authorList>
            <person name="Steffen K."/>
            <person name="Cardenas P."/>
        </authorList>
    </citation>
    <scope>NUCLEOTIDE SEQUENCE</scope>
</reference>
<evidence type="ECO:0000256" key="3">
    <source>
        <dbReference type="ARBA" id="ARBA00022786"/>
    </source>
</evidence>
<dbReference type="GO" id="GO:0006508">
    <property type="term" value="P:proteolysis"/>
    <property type="evidence" value="ECO:0007669"/>
    <property type="project" value="UniProtKB-KW"/>
</dbReference>
<sequence length="567" mass="62473">MSAPSLGLLVGLCLPDSTDGPSHVILGRCHCVAQDKDGLPALSSHGLSTPKWVESWRRVRGCFPGGCDVCGVWVCVKGGEKEIITELVKTTDLLEVVGEKPLVIVQSERLSGYRLGELGSLEEVGVAPVVDYLTTNTCLLRVPSSLPAIADPRQTTQDQLLGQLPSNVPAFLLPSLSFLLPHPSHNIKYSHQTLRDVLQSSSVGQDPFLRVELLEVPEECANPLTLSISSPLTGSQAELHIPIDNLTLLHLDFPLEEVGVVLWTAVKKQFEAVTTAMLWKPDCLHNVAIHHFPPSSPHLCPLSVPYPHSSVAQPDHLLDDTALAAVRRDWHAALAFSSGLPRLRLTNTHCFSPPRVLGPQLFSPHSTLSYSPQGTVAMVTGQYTYYHYQQDNFNDSGWGCAYRSLQTLWSWFNLQGFTTETPPTHRQIQEALVATGDKPAKFVGSREWIGSFEVSTALNHLLGVECRIHYVSSGSEMSGVGRLLLHHFTNEMTPVMIGGGVLAHTILGVDYNTSTGNIRFLILDPHYTGREDLKTIHNKGWCGWKPVSFWDKKAHYNMCLPLRPREL</sequence>
<gene>
    <name evidence="7" type="ORF">GBAR_LOCUS29667</name>
</gene>
<dbReference type="InterPro" id="IPR038765">
    <property type="entry name" value="Papain-like_cys_pep_sf"/>
</dbReference>
<name>A0AA35TWF8_GEOBA</name>
<keyword evidence="2 7" id="KW-0645">Protease</keyword>
<dbReference type="InterPro" id="IPR012462">
    <property type="entry name" value="UFSP1/2_DUB_cat"/>
</dbReference>
<dbReference type="GO" id="GO:0071567">
    <property type="term" value="F:deUFMylase activity"/>
    <property type="evidence" value="ECO:0007669"/>
    <property type="project" value="UniProtKB-ARBA"/>
</dbReference>
<dbReference type="Pfam" id="PF07910">
    <property type="entry name" value="Peptidase_C78"/>
    <property type="match status" value="1"/>
</dbReference>
<protein>
    <submittedName>
        <fullName evidence="7">Ufm1-specific protease 2</fullName>
    </submittedName>
</protein>
<dbReference type="Proteomes" id="UP001174909">
    <property type="component" value="Unassembled WGS sequence"/>
</dbReference>
<evidence type="ECO:0000256" key="5">
    <source>
        <dbReference type="ARBA" id="ARBA00022807"/>
    </source>
</evidence>
<dbReference type="GO" id="GO:0005783">
    <property type="term" value="C:endoplasmic reticulum"/>
    <property type="evidence" value="ECO:0007669"/>
    <property type="project" value="TreeGrafter"/>
</dbReference>
<keyword evidence="4" id="KW-0378">Hydrolase</keyword>
<organism evidence="7 8">
    <name type="scientific">Geodia barretti</name>
    <name type="common">Barrett's horny sponge</name>
    <dbReference type="NCBI Taxonomy" id="519541"/>
    <lineage>
        <taxon>Eukaryota</taxon>
        <taxon>Metazoa</taxon>
        <taxon>Porifera</taxon>
        <taxon>Demospongiae</taxon>
        <taxon>Heteroscleromorpha</taxon>
        <taxon>Tetractinellida</taxon>
        <taxon>Astrophorina</taxon>
        <taxon>Geodiidae</taxon>
        <taxon>Geodia</taxon>
    </lineage>
</organism>
<keyword evidence="5" id="KW-0788">Thiol protease</keyword>
<feature type="domain" description="UFSP1/2/DUB catalytic" evidence="6">
    <location>
        <begin position="375"/>
        <end position="559"/>
    </location>
</feature>
<accession>A0AA35TWF8</accession>
<dbReference type="PANTHER" id="PTHR48153:SF2">
    <property type="entry name" value="UFM1-SPECIFIC PROTEASE 2"/>
    <property type="match status" value="1"/>
</dbReference>
<keyword evidence="8" id="KW-1185">Reference proteome</keyword>
<proteinExistence type="inferred from homology"/>
<comment type="similarity">
    <text evidence="1">Belongs to the peptidase C78 family.</text>
</comment>
<evidence type="ECO:0000256" key="4">
    <source>
        <dbReference type="ARBA" id="ARBA00022801"/>
    </source>
</evidence>